<protein>
    <recommendedName>
        <fullName evidence="3 9">Mediator of RNA polymerase II transcription subunit 5</fullName>
    </recommendedName>
    <alternativeName>
        <fullName evidence="8 9">Mediator complex subunit 5</fullName>
    </alternativeName>
</protein>
<organism evidence="11 12">
    <name type="scientific">Cordyceps fumosorosea (strain ARSEF 2679)</name>
    <name type="common">Isaria fumosorosea</name>
    <dbReference type="NCBI Taxonomy" id="1081104"/>
    <lineage>
        <taxon>Eukaryota</taxon>
        <taxon>Fungi</taxon>
        <taxon>Dikarya</taxon>
        <taxon>Ascomycota</taxon>
        <taxon>Pezizomycotina</taxon>
        <taxon>Sordariomycetes</taxon>
        <taxon>Hypocreomycetidae</taxon>
        <taxon>Hypocreales</taxon>
        <taxon>Cordycipitaceae</taxon>
        <taxon>Cordyceps</taxon>
    </lineage>
</organism>
<comment type="caution">
    <text evidence="11">The sequence shown here is derived from an EMBL/GenBank/DDBJ whole genome shotgun (WGS) entry which is preliminary data.</text>
</comment>
<evidence type="ECO:0000256" key="9">
    <source>
        <dbReference type="RuleBase" id="RU364142"/>
    </source>
</evidence>
<evidence type="ECO:0000313" key="12">
    <source>
        <dbReference type="Proteomes" id="UP000076744"/>
    </source>
</evidence>
<dbReference type="GO" id="GO:0006357">
    <property type="term" value="P:regulation of transcription by RNA polymerase II"/>
    <property type="evidence" value="ECO:0007669"/>
    <property type="project" value="InterPro"/>
</dbReference>
<keyword evidence="6 9" id="KW-0804">Transcription</keyword>
<feature type="region of interest" description="Disordered" evidence="10">
    <location>
        <begin position="116"/>
        <end position="136"/>
    </location>
</feature>
<evidence type="ECO:0000256" key="3">
    <source>
        <dbReference type="ARBA" id="ARBA00020628"/>
    </source>
</evidence>
<keyword evidence="12" id="KW-1185">Reference proteome</keyword>
<dbReference type="RefSeq" id="XP_018707456.1">
    <property type="nucleotide sequence ID" value="XM_018845733.1"/>
</dbReference>
<dbReference type="OrthoDB" id="5322661at2759"/>
<keyword evidence="5 9" id="KW-0010">Activator</keyword>
<accession>A0A168CMY0</accession>
<dbReference type="InterPro" id="IPR014801">
    <property type="entry name" value="Mediator_Med5_fun"/>
</dbReference>
<keyword evidence="7 9" id="KW-0539">Nucleus</keyword>
<evidence type="ECO:0000256" key="1">
    <source>
        <dbReference type="ARBA" id="ARBA00004123"/>
    </source>
</evidence>
<comment type="subcellular location">
    <subcellularLocation>
        <location evidence="1 9">Nucleus</location>
    </subcellularLocation>
</comment>
<evidence type="ECO:0000256" key="8">
    <source>
        <dbReference type="ARBA" id="ARBA00031256"/>
    </source>
</evidence>
<dbReference type="EMBL" id="AZHB01000003">
    <property type="protein sequence ID" value="OAA71575.1"/>
    <property type="molecule type" value="Genomic_DNA"/>
</dbReference>
<name>A0A168CMY0_CORFA</name>
<reference evidence="11 12" key="1">
    <citation type="journal article" date="2016" name="Genome Biol. Evol.">
        <title>Divergent and convergent evolution of fungal pathogenicity.</title>
        <authorList>
            <person name="Shang Y."/>
            <person name="Xiao G."/>
            <person name="Zheng P."/>
            <person name="Cen K."/>
            <person name="Zhan S."/>
            <person name="Wang C."/>
        </authorList>
    </citation>
    <scope>NUCLEOTIDE SEQUENCE [LARGE SCALE GENOMIC DNA]</scope>
    <source>
        <strain evidence="11 12">ARSEF 2679</strain>
    </source>
</reference>
<evidence type="ECO:0000256" key="6">
    <source>
        <dbReference type="ARBA" id="ARBA00023163"/>
    </source>
</evidence>
<dbReference type="GeneID" id="30018418"/>
<dbReference type="Proteomes" id="UP000076744">
    <property type="component" value="Unassembled WGS sequence"/>
</dbReference>
<evidence type="ECO:0000256" key="7">
    <source>
        <dbReference type="ARBA" id="ARBA00023242"/>
    </source>
</evidence>
<evidence type="ECO:0000313" key="11">
    <source>
        <dbReference type="EMBL" id="OAA71575.1"/>
    </source>
</evidence>
<evidence type="ECO:0000256" key="10">
    <source>
        <dbReference type="SAM" id="MobiDB-lite"/>
    </source>
</evidence>
<proteinExistence type="inferred from homology"/>
<dbReference type="AlphaFoldDB" id="A0A168CMY0"/>
<comment type="similarity">
    <text evidence="2 9">Belongs to the Mediator complex subunit 5 family.</text>
</comment>
<evidence type="ECO:0000256" key="4">
    <source>
        <dbReference type="ARBA" id="ARBA00023015"/>
    </source>
</evidence>
<evidence type="ECO:0000256" key="5">
    <source>
        <dbReference type="ARBA" id="ARBA00023159"/>
    </source>
</evidence>
<comment type="function">
    <text evidence="9">Component of the Mediator complex, a coactivator involved in the regulated transcription of nearly all RNA polymerase II-dependent genes. Mediator functions as a bridge to convey information from gene-specific regulatory proteins to the basal RNA polymerase II transcription machinery. Mediator is recruited to promoters by direct interactions with regulatory proteins and serves as a scaffold for the assembly of a functional preinitiation complex with RNA polymerase II and the general transcription factors.</text>
</comment>
<dbReference type="Pfam" id="PF08689">
    <property type="entry name" value="Med5"/>
    <property type="match status" value="1"/>
</dbReference>
<feature type="compositionally biased region" description="Basic and acidic residues" evidence="10">
    <location>
        <begin position="124"/>
        <end position="136"/>
    </location>
</feature>
<evidence type="ECO:0000256" key="2">
    <source>
        <dbReference type="ARBA" id="ARBA00008782"/>
    </source>
</evidence>
<sequence length="1050" mass="115199">MAGAADSQPAAGHHPQQEAARYWSDFIARCVAQRLSGDRFREFVRLVYARYQLHPLLIAELFLRPQLSNCVSLDPRIPPYICVLTELGYVDAPSILNRLYRYSALHAYTKPLADAGQDANANDSNKEGDKAQEKTPVRWKDSTWAEEVMFYHVIKTMAEGTAFTDTKTGLELIIIACKWMNLLAQVSSRFAADILVSDHDRLAREGLATVRLALIPLVLRLDNAALLRILVRPRAKVIRRFLSDSLGDFIPTCQPSPFVDRLEIFRTQTLVQLEPIDGKKKATNEAMDELLDSTVGMDSFVIADIPIANSRAALYVHLNAAASFVGRPVLDDAMLYAFLNNKYQENQQASAIDLIVAAFDVLANAVFRNEGPKDAHLLRSFVVNKLPLLLCQLCHPEFSAASAEFCITEALNRIDTSIFPTASLMFDETRNNNPYMDSVREEFCAACALHGLIERDHVDRILGETSMSYDPSLERANRDRLVSDCLSDSGKIQNIISQLDRVDGNVGAVAHAIVELIRQLCMNKDTMSLKLLCTQLAQKPQSLDIILLFDKVTSILEPVCTLLDNWSYEEDQGEYQPVYEEYGAILLLVFAFTYRYNLSPLDIGIQSADSHVAKIVNKSHILRPLDELSEQEMGHVTGWINGLFDNETGGLGDDLMSSCPPHEFYLLVAPIFQSIVTAYTYGYINEESLKGGVEYLVDTFLLPSLVPAIRFLSDYIWVDQREQKSIVKALQLLLTPISISGEASAVLSAVKNLVAQPLEHALRTYQRQDPRNQEIEPLLRSLRESIPLSRRTGGAEHHEMESWAGSSSSGLSGAIRHTFQGLVQWSAQSPGAGGVGGVVAVVPNAMPASYTHRQLIAGQRIVGVSRLLRLLMEEIRQQSELGNASVAYDVAAAVIAAADSTNELPPPPNLLDATASVMQPPLRPLGLREALKTAAEGYKQLLKHDPFLAEATVRLHRRVEALLAPPPPQVMLQTTDMPLDLSGAEAMAAAVAGGADPMAVDGLDGTGLDMGSLGADLGGGAGAEADLFGGLDTTSLDMFDGWDSMDMGVN</sequence>
<keyword evidence="4 9" id="KW-0805">Transcription regulation</keyword>
<gene>
    <name evidence="9" type="primary">MED5</name>
    <name evidence="11" type="ORF">ISF_02126</name>
</gene>
<dbReference type="PANTHER" id="PTHR35784:SF1">
    <property type="entry name" value="MEDIATOR OF RNA POLYMERASE II TRANSCRIPTION SUBUNIT 5"/>
    <property type="match status" value="1"/>
</dbReference>
<comment type="subunit">
    <text evidence="9">Component of the Mediator complex.</text>
</comment>
<dbReference type="PANTHER" id="PTHR35784">
    <property type="entry name" value="MEDIATOR OF RNA POLYMERASE II TRANSCRIPTION SUBUNIT 5"/>
    <property type="match status" value="1"/>
</dbReference>
<dbReference type="GO" id="GO:0003712">
    <property type="term" value="F:transcription coregulator activity"/>
    <property type="evidence" value="ECO:0007669"/>
    <property type="project" value="InterPro"/>
</dbReference>
<dbReference type="GO" id="GO:0016592">
    <property type="term" value="C:mediator complex"/>
    <property type="evidence" value="ECO:0007669"/>
    <property type="project" value="InterPro"/>
</dbReference>
<dbReference type="STRING" id="1081104.A0A168CMY0"/>